<accession>A0ABN2MD20</accession>
<evidence type="ECO:0000313" key="1">
    <source>
        <dbReference type="EMBL" id="GAA1821419.1"/>
    </source>
</evidence>
<dbReference type="EMBL" id="BAAANJ010000028">
    <property type="protein sequence ID" value="GAA1821419.1"/>
    <property type="molecule type" value="Genomic_DNA"/>
</dbReference>
<sequence length="82" mass="9564">MTPEGPTPYRRKRGTMVKPVRAGWEIEERTKMKLETLAYHLKVSPSRFLEELVDHIEVDVRGYPTWWPQAELQDGELPIDSA</sequence>
<name>A0ABN2MD20_9MICO</name>
<reference evidence="1 2" key="1">
    <citation type="journal article" date="2019" name="Int. J. Syst. Evol. Microbiol.">
        <title>The Global Catalogue of Microorganisms (GCM) 10K type strain sequencing project: providing services to taxonomists for standard genome sequencing and annotation.</title>
        <authorList>
            <consortium name="The Broad Institute Genomics Platform"/>
            <consortium name="The Broad Institute Genome Sequencing Center for Infectious Disease"/>
            <person name="Wu L."/>
            <person name="Ma J."/>
        </authorList>
    </citation>
    <scope>NUCLEOTIDE SEQUENCE [LARGE SCALE GENOMIC DNA]</scope>
    <source>
        <strain evidence="1 2">JCM 14322</strain>
    </source>
</reference>
<protein>
    <submittedName>
        <fullName evidence="1">Uncharacterized protein</fullName>
    </submittedName>
</protein>
<gene>
    <name evidence="1" type="ORF">GCM10009749_35180</name>
</gene>
<dbReference type="RefSeq" id="WP_344298020.1">
    <property type="nucleotide sequence ID" value="NZ_BAAANJ010000028.1"/>
</dbReference>
<proteinExistence type="predicted"/>
<evidence type="ECO:0000313" key="2">
    <source>
        <dbReference type="Proteomes" id="UP001500002"/>
    </source>
</evidence>
<organism evidence="1 2">
    <name type="scientific">Agromyces neolithicus</name>
    <dbReference type="NCBI Taxonomy" id="269420"/>
    <lineage>
        <taxon>Bacteria</taxon>
        <taxon>Bacillati</taxon>
        <taxon>Actinomycetota</taxon>
        <taxon>Actinomycetes</taxon>
        <taxon>Micrococcales</taxon>
        <taxon>Microbacteriaceae</taxon>
        <taxon>Agromyces</taxon>
    </lineage>
</organism>
<dbReference type="Proteomes" id="UP001500002">
    <property type="component" value="Unassembled WGS sequence"/>
</dbReference>
<keyword evidence="2" id="KW-1185">Reference proteome</keyword>
<comment type="caution">
    <text evidence="1">The sequence shown here is derived from an EMBL/GenBank/DDBJ whole genome shotgun (WGS) entry which is preliminary data.</text>
</comment>